<dbReference type="SUPFAM" id="SSF53448">
    <property type="entry name" value="Nucleotide-diphospho-sugar transferases"/>
    <property type="match status" value="1"/>
</dbReference>
<dbReference type="CAZy" id="GT2">
    <property type="family name" value="Glycosyltransferase Family 2"/>
</dbReference>
<dbReference type="KEGG" id="ppn:Palpr_1287"/>
<dbReference type="eggNOG" id="COG1216">
    <property type="taxonomic scope" value="Bacteria"/>
</dbReference>
<name>E4T3Z0_PALPW</name>
<keyword evidence="2" id="KW-1185">Reference proteome</keyword>
<evidence type="ECO:0000313" key="1">
    <source>
        <dbReference type="EMBL" id="ADQ79434.1"/>
    </source>
</evidence>
<accession>E4T3Z0</accession>
<evidence type="ECO:0000313" key="2">
    <source>
        <dbReference type="Proteomes" id="UP000008718"/>
    </source>
</evidence>
<dbReference type="InterPro" id="IPR029044">
    <property type="entry name" value="Nucleotide-diphossugar_trans"/>
</dbReference>
<dbReference type="Gene3D" id="3.90.550.10">
    <property type="entry name" value="Spore Coat Polysaccharide Biosynthesis Protein SpsA, Chain A"/>
    <property type="match status" value="1"/>
</dbReference>
<dbReference type="PANTHER" id="PTHR43179:SF10">
    <property type="entry name" value="GLYCOSYL TRANSFERASE"/>
    <property type="match status" value="1"/>
</dbReference>
<reference evidence="1 2" key="2">
    <citation type="journal article" date="2011" name="Stand. Genomic Sci.">
        <title>Complete genome sequence of Paludibacter propionicigenes type strain (WB4).</title>
        <authorList>
            <person name="Gronow S."/>
            <person name="Munk C."/>
            <person name="Lapidus A."/>
            <person name="Nolan M."/>
            <person name="Lucas S."/>
            <person name="Hammon N."/>
            <person name="Deshpande S."/>
            <person name="Cheng J.F."/>
            <person name="Tapia R."/>
            <person name="Han C."/>
            <person name="Goodwin L."/>
            <person name="Pitluck S."/>
            <person name="Liolios K."/>
            <person name="Ivanova N."/>
            <person name="Mavromatis K."/>
            <person name="Mikhailova N."/>
            <person name="Pati A."/>
            <person name="Chen A."/>
            <person name="Palaniappan K."/>
            <person name="Land M."/>
            <person name="Hauser L."/>
            <person name="Chang Y.J."/>
            <person name="Jeffries C.D."/>
            <person name="Brambilla E."/>
            <person name="Rohde M."/>
            <person name="Goker M."/>
            <person name="Detter J.C."/>
            <person name="Woyke T."/>
            <person name="Bristow J."/>
            <person name="Eisen J.A."/>
            <person name="Markowitz V."/>
            <person name="Hugenholtz P."/>
            <person name="Kyrpides N.C."/>
            <person name="Klenk H.P."/>
        </authorList>
    </citation>
    <scope>NUCLEOTIDE SEQUENCE [LARGE SCALE GENOMIC DNA]</scope>
    <source>
        <strain evidence="2">DSM 17365 / JCM 13257 / WB4</strain>
    </source>
</reference>
<dbReference type="PANTHER" id="PTHR43179">
    <property type="entry name" value="RHAMNOSYLTRANSFERASE WBBL"/>
    <property type="match status" value="1"/>
</dbReference>
<gene>
    <name evidence="1" type="ordered locus">Palpr_1287</name>
</gene>
<dbReference type="AlphaFoldDB" id="E4T3Z0"/>
<dbReference type="EMBL" id="CP002345">
    <property type="protein sequence ID" value="ADQ79434.1"/>
    <property type="molecule type" value="Genomic_DNA"/>
</dbReference>
<dbReference type="OrthoDB" id="9771846at2"/>
<keyword evidence="1" id="KW-0808">Transferase</keyword>
<protein>
    <submittedName>
        <fullName evidence="1">Glycosyl transferase family protein</fullName>
    </submittedName>
</protein>
<proteinExistence type="predicted"/>
<dbReference type="RefSeq" id="WP_013444803.1">
    <property type="nucleotide sequence ID" value="NC_014734.1"/>
</dbReference>
<dbReference type="GO" id="GO:0016740">
    <property type="term" value="F:transferase activity"/>
    <property type="evidence" value="ECO:0007669"/>
    <property type="project" value="UniProtKB-KW"/>
</dbReference>
<sequence length="267" mass="31524">MPINVSIVIYKHTVAEIQPLVDVLREADCVSEIFLIDNSPFRQDQFVDLGVTYIFNNQNIGYGAAHNIAIRRTLEQNIPYHLVLNPDIIFQSEILAKIDAFMNNNSNIGLLMPKVYYPNGEIQYLCKLLPTPFDLIFRRFLPKAWTKKRADVFELRASGYNRIMDVPYLSGCFMFLKTESVREVGLFDERFFMYPEDIDLTRRMHQKYRTVFYPQVSVVHQHAQGSYVVGRLLFIHMKNMIKYFNKWGWFFDAERRIINNETLKQLK</sequence>
<reference key="1">
    <citation type="submission" date="2010-11" db="EMBL/GenBank/DDBJ databases">
        <title>The complete genome of Paludibacter propionicigenes DSM 17365.</title>
        <authorList>
            <consortium name="US DOE Joint Genome Institute (JGI-PGF)"/>
            <person name="Lucas S."/>
            <person name="Copeland A."/>
            <person name="Lapidus A."/>
            <person name="Bruce D."/>
            <person name="Goodwin L."/>
            <person name="Pitluck S."/>
            <person name="Kyrpides N."/>
            <person name="Mavromatis K."/>
            <person name="Ivanova N."/>
            <person name="Munk A.C."/>
            <person name="Brettin T."/>
            <person name="Detter J.C."/>
            <person name="Han C."/>
            <person name="Tapia R."/>
            <person name="Land M."/>
            <person name="Hauser L."/>
            <person name="Markowitz V."/>
            <person name="Cheng J.-F."/>
            <person name="Hugenholtz P."/>
            <person name="Woyke T."/>
            <person name="Wu D."/>
            <person name="Gronow S."/>
            <person name="Wellnitz S."/>
            <person name="Brambilla E."/>
            <person name="Klenk H.-P."/>
            <person name="Eisen J.A."/>
        </authorList>
    </citation>
    <scope>NUCLEOTIDE SEQUENCE</scope>
    <source>
        <strain>WB4</strain>
    </source>
</reference>
<organism evidence="1 2">
    <name type="scientific">Paludibacter propionicigenes (strain DSM 17365 / JCM 13257 / WB4)</name>
    <dbReference type="NCBI Taxonomy" id="694427"/>
    <lineage>
        <taxon>Bacteria</taxon>
        <taxon>Pseudomonadati</taxon>
        <taxon>Bacteroidota</taxon>
        <taxon>Bacteroidia</taxon>
        <taxon>Bacteroidales</taxon>
        <taxon>Paludibacteraceae</taxon>
        <taxon>Paludibacter</taxon>
    </lineage>
</organism>
<dbReference type="Proteomes" id="UP000008718">
    <property type="component" value="Chromosome"/>
</dbReference>
<dbReference type="STRING" id="694427.Palpr_1287"/>
<dbReference type="HOGENOM" id="CLU_023845_0_4_10"/>